<feature type="domain" description="Reverse transcriptase Ty1/copia-type" evidence="2">
    <location>
        <begin position="67"/>
        <end position="143"/>
    </location>
</feature>
<dbReference type="PANTHER" id="PTHR11439:SF486">
    <property type="entry name" value="RLK (RECEPTOR-LIKE KINASE) PROTEIN, PUTATIVE-RELATED"/>
    <property type="match status" value="1"/>
</dbReference>
<evidence type="ECO:0000256" key="1">
    <source>
        <dbReference type="SAM" id="MobiDB-lite"/>
    </source>
</evidence>
<name>A0AAV3PNZ7_LITER</name>
<keyword evidence="4" id="KW-1185">Reference proteome</keyword>
<dbReference type="Proteomes" id="UP001454036">
    <property type="component" value="Unassembled WGS sequence"/>
</dbReference>
<evidence type="ECO:0000313" key="4">
    <source>
        <dbReference type="Proteomes" id="UP001454036"/>
    </source>
</evidence>
<dbReference type="PANTHER" id="PTHR11439">
    <property type="entry name" value="GAG-POL-RELATED RETROTRANSPOSON"/>
    <property type="match status" value="1"/>
</dbReference>
<dbReference type="AlphaFoldDB" id="A0AAV3PNZ7"/>
<accession>A0AAV3PNZ7</accession>
<proteinExistence type="predicted"/>
<dbReference type="Pfam" id="PF07727">
    <property type="entry name" value="RVT_2"/>
    <property type="match status" value="1"/>
</dbReference>
<dbReference type="InterPro" id="IPR013103">
    <property type="entry name" value="RVT_2"/>
</dbReference>
<gene>
    <name evidence="3" type="ORF">LIER_37683</name>
</gene>
<reference evidence="3 4" key="1">
    <citation type="submission" date="2024-01" db="EMBL/GenBank/DDBJ databases">
        <title>The complete chloroplast genome sequence of Lithospermum erythrorhizon: insights into the phylogenetic relationship among Boraginaceae species and the maternal lineages of purple gromwells.</title>
        <authorList>
            <person name="Okada T."/>
            <person name="Watanabe K."/>
        </authorList>
    </citation>
    <scope>NUCLEOTIDE SEQUENCE [LARGE SCALE GENOMIC DNA]</scope>
</reference>
<evidence type="ECO:0000259" key="2">
    <source>
        <dbReference type="Pfam" id="PF07727"/>
    </source>
</evidence>
<feature type="region of interest" description="Disordered" evidence="1">
    <location>
        <begin position="399"/>
        <end position="430"/>
    </location>
</feature>
<comment type="caution">
    <text evidence="3">The sequence shown here is derived from an EMBL/GenBank/DDBJ whole genome shotgun (WGS) entry which is preliminary data.</text>
</comment>
<sequence length="526" mass="59816">MKVWPQGKKDRVDYRKMVGILGKTYFISKILNNKSDEFGNVTNNKARFVAQGYTQIEGVYFEETFAPPNGFIDADRSDHVFRLKRVLFGVKQAPKACYERLTNYLLKNGYTRGGVDNTSFIMKEKDHLMVAQIYVDDIVFEEVSNQLITKDEGGKYVDISAYRSMIESLLYLTTSRADIAHSVGFCGRYQADPKESHLNLVKRILKYIQGTFNHDLLYTFDSNNSLVGYCDVDWQGNTEDKRVPLEIVSSWVITLFHGLAKSKIMCLCLLLKLSILLLEVVAPNHLARVGSTDTLISHARGSKRVEKHVDRVVDDVVVGAQHLSVENVGGEKEDVPEKMSGNVEGGAVDSPVENQDENDVVVVSYTTSKNRVVDVEADKEPTEAVDVEELENLAEKRKVVKKGKGKANRPSTDKYREPIPKKRKGVSISEPKNPIRGDRFVLDYAADEFEEEDIGEILKKRSKGKLKKYDNKNKVNKRRIAKDVPDVPIVRVDFNSEKHEARWKFICGKNNLLERYMFDMLEINEN</sequence>
<organism evidence="3 4">
    <name type="scientific">Lithospermum erythrorhizon</name>
    <name type="common">Purple gromwell</name>
    <name type="synonym">Lithospermum officinale var. erythrorhizon</name>
    <dbReference type="NCBI Taxonomy" id="34254"/>
    <lineage>
        <taxon>Eukaryota</taxon>
        <taxon>Viridiplantae</taxon>
        <taxon>Streptophyta</taxon>
        <taxon>Embryophyta</taxon>
        <taxon>Tracheophyta</taxon>
        <taxon>Spermatophyta</taxon>
        <taxon>Magnoliopsida</taxon>
        <taxon>eudicotyledons</taxon>
        <taxon>Gunneridae</taxon>
        <taxon>Pentapetalae</taxon>
        <taxon>asterids</taxon>
        <taxon>lamiids</taxon>
        <taxon>Boraginales</taxon>
        <taxon>Boraginaceae</taxon>
        <taxon>Boraginoideae</taxon>
        <taxon>Lithospermeae</taxon>
        <taxon>Lithospermum</taxon>
    </lineage>
</organism>
<dbReference type="EMBL" id="BAABME010018333">
    <property type="protein sequence ID" value="GAA0153469.1"/>
    <property type="molecule type" value="Genomic_DNA"/>
</dbReference>
<evidence type="ECO:0000313" key="3">
    <source>
        <dbReference type="EMBL" id="GAA0153469.1"/>
    </source>
</evidence>
<protein>
    <recommendedName>
        <fullName evidence="2">Reverse transcriptase Ty1/copia-type domain-containing protein</fullName>
    </recommendedName>
</protein>
<feature type="compositionally biased region" description="Basic and acidic residues" evidence="1">
    <location>
        <begin position="411"/>
        <end position="420"/>
    </location>
</feature>